<evidence type="ECO:0000256" key="1">
    <source>
        <dbReference type="ARBA" id="ARBA00004651"/>
    </source>
</evidence>
<dbReference type="GO" id="GO:0007165">
    <property type="term" value="P:signal transduction"/>
    <property type="evidence" value="ECO:0007669"/>
    <property type="project" value="UniProtKB-KW"/>
</dbReference>
<protein>
    <submittedName>
        <fullName evidence="13">Methyl-accepting chemotaxis protein 4</fullName>
    </submittedName>
</protein>
<dbReference type="PATRIC" id="fig|520762.4.peg.2120"/>
<dbReference type="InterPro" id="IPR004089">
    <property type="entry name" value="MCPsignal_dom"/>
</dbReference>
<comment type="subcellular location">
    <subcellularLocation>
        <location evidence="1">Cell membrane</location>
        <topology evidence="1">Multi-pass membrane protein</topology>
    </subcellularLocation>
</comment>
<dbReference type="PROSITE" id="PS50885">
    <property type="entry name" value="HAMP"/>
    <property type="match status" value="1"/>
</dbReference>
<dbReference type="Gene3D" id="3.30.450.20">
    <property type="entry name" value="PAS domain"/>
    <property type="match status" value="1"/>
</dbReference>
<keyword evidence="6 10" id="KW-0472">Membrane</keyword>
<evidence type="ECO:0000259" key="12">
    <source>
        <dbReference type="PROSITE" id="PS50885"/>
    </source>
</evidence>
<dbReference type="CDD" id="cd12914">
    <property type="entry name" value="PDC1_DGC_like"/>
    <property type="match status" value="1"/>
</dbReference>
<proteinExistence type="inferred from homology"/>
<evidence type="ECO:0000256" key="3">
    <source>
        <dbReference type="ARBA" id="ARBA00022500"/>
    </source>
</evidence>
<sequence length="683" mass="75181">MKKNFSIFAKLIIFSLMIVVIPLAISNYMAVTKFSDALNQQSQSVMQTLAKERAKLLNEIMEGTKKRSHIISQNMKARNMLKEIKNSNGMGGTAIEDSKNEVIQYLADIFEKSDGLYENIFFADNTGKIVVDSIGGGSVGVDLNDYGYYKEALEAKAQRFSDVLLSPATGRPVTVLATPIYDENNELIGSFNAAIEFNKMTELLIKRNEGEKFNYYLLNENGLVIAHENKDFIFQLDFSKEDENLQKAFEEMKRKGHGTTAYRLKDAEKIAAFNRYGEKNWFIIAAMEIKDYMAPIKAMQRNIAVIFLICLGGAGIVTYIVSRSLSNPLKKLSVHIDEVAKGNLGVKIENIKSRDEIGRLRDSLQIMIGNLREIIGSIVGQGERAKAISEKTRIAFDELQAAVESISATIEEISAGMEESAASAQEITASTEEVNAAVAIMAQKAQESVKDTAAMSRRAEELKENAVKLKENTGKILDSTKQGLEEAITKSKVVDKIGELTGAIMAVSEQTNLLALNAAIEAARAGDAGKGFAVVAEEVRKLAEESSKTAVNIKDIIEQVTMAVKDLTDSSNHLLAFVDQDVKNNYDFLLKTGEQYNADARKIASIMEDFHRTSQDINGMVGQIATTIGEIAAAVNEGAAGTTSISENISDLVNKTNEIREMFQENVKNSQELHDMVKQFEIS</sequence>
<comment type="similarity">
    <text evidence="8">Belongs to the methyl-accepting chemotaxis (MCP) protein family.</text>
</comment>
<evidence type="ECO:0000313" key="14">
    <source>
        <dbReference type="Proteomes" id="UP000070456"/>
    </source>
</evidence>
<organism evidence="13 14">
    <name type="scientific">Thermotalea metallivorans</name>
    <dbReference type="NCBI Taxonomy" id="520762"/>
    <lineage>
        <taxon>Bacteria</taxon>
        <taxon>Bacillati</taxon>
        <taxon>Bacillota</taxon>
        <taxon>Clostridia</taxon>
        <taxon>Peptostreptococcales</taxon>
        <taxon>Thermotaleaceae</taxon>
        <taxon>Thermotalea</taxon>
    </lineage>
</organism>
<gene>
    <name evidence="13" type="primary">mcp4</name>
    <name evidence="13" type="ORF">AN619_19150</name>
</gene>
<keyword evidence="3" id="KW-0145">Chemotaxis</keyword>
<evidence type="ECO:0000256" key="2">
    <source>
        <dbReference type="ARBA" id="ARBA00022475"/>
    </source>
</evidence>
<dbReference type="InterPro" id="IPR003660">
    <property type="entry name" value="HAMP_dom"/>
</dbReference>
<dbReference type="AlphaFoldDB" id="A0A140L3G4"/>
<dbReference type="PANTHER" id="PTHR32089">
    <property type="entry name" value="METHYL-ACCEPTING CHEMOTAXIS PROTEIN MCPB"/>
    <property type="match status" value="1"/>
</dbReference>
<dbReference type="EMBL" id="LOEE01000041">
    <property type="protein sequence ID" value="KXG75089.1"/>
    <property type="molecule type" value="Genomic_DNA"/>
</dbReference>
<dbReference type="RefSeq" id="WP_068556468.1">
    <property type="nucleotide sequence ID" value="NZ_LOEE01000041.1"/>
</dbReference>
<feature type="transmembrane region" description="Helical" evidence="10">
    <location>
        <begin position="303"/>
        <end position="321"/>
    </location>
</feature>
<dbReference type="STRING" id="520762.AN619_19150"/>
<dbReference type="SUPFAM" id="SSF58104">
    <property type="entry name" value="Methyl-accepting chemotaxis protein (MCP) signaling domain"/>
    <property type="match status" value="1"/>
</dbReference>
<dbReference type="InterPro" id="IPR029151">
    <property type="entry name" value="Sensor-like_sf"/>
</dbReference>
<name>A0A140L3G4_9FIRM</name>
<dbReference type="Proteomes" id="UP000070456">
    <property type="component" value="Unassembled WGS sequence"/>
</dbReference>
<evidence type="ECO:0000259" key="11">
    <source>
        <dbReference type="PROSITE" id="PS50111"/>
    </source>
</evidence>
<dbReference type="Gene3D" id="1.10.287.950">
    <property type="entry name" value="Methyl-accepting chemotaxis protein"/>
    <property type="match status" value="1"/>
</dbReference>
<comment type="caution">
    <text evidence="13">The sequence shown here is derived from an EMBL/GenBank/DDBJ whole genome shotgun (WGS) entry which is preliminary data.</text>
</comment>
<keyword evidence="2" id="KW-1003">Cell membrane</keyword>
<feature type="domain" description="HAMP" evidence="12">
    <location>
        <begin position="323"/>
        <end position="376"/>
    </location>
</feature>
<keyword evidence="5 10" id="KW-1133">Transmembrane helix</keyword>
<keyword evidence="4 10" id="KW-0812">Transmembrane</keyword>
<evidence type="ECO:0000256" key="5">
    <source>
        <dbReference type="ARBA" id="ARBA00022989"/>
    </source>
</evidence>
<dbReference type="Pfam" id="PF00015">
    <property type="entry name" value="MCPsignal"/>
    <property type="match status" value="1"/>
</dbReference>
<dbReference type="CDD" id="cd12912">
    <property type="entry name" value="PDC2_MCP_like"/>
    <property type="match status" value="1"/>
</dbReference>
<dbReference type="Gene3D" id="6.10.340.10">
    <property type="match status" value="1"/>
</dbReference>
<dbReference type="PANTHER" id="PTHR32089:SF112">
    <property type="entry name" value="LYSOZYME-LIKE PROTEIN-RELATED"/>
    <property type="match status" value="1"/>
</dbReference>
<dbReference type="SMART" id="SM00304">
    <property type="entry name" value="HAMP"/>
    <property type="match status" value="1"/>
</dbReference>
<feature type="domain" description="Methyl-accepting transducer" evidence="11">
    <location>
        <begin position="395"/>
        <end position="653"/>
    </location>
</feature>
<evidence type="ECO:0000256" key="8">
    <source>
        <dbReference type="ARBA" id="ARBA00029447"/>
    </source>
</evidence>
<dbReference type="CDD" id="cd06225">
    <property type="entry name" value="HAMP"/>
    <property type="match status" value="1"/>
</dbReference>
<dbReference type="PROSITE" id="PS50111">
    <property type="entry name" value="CHEMOTAXIS_TRANSDUC_2"/>
    <property type="match status" value="1"/>
</dbReference>
<accession>A0A140L3G4</accession>
<evidence type="ECO:0000256" key="10">
    <source>
        <dbReference type="SAM" id="Phobius"/>
    </source>
</evidence>
<keyword evidence="7 9" id="KW-0807">Transducer</keyword>
<keyword evidence="14" id="KW-1185">Reference proteome</keyword>
<dbReference type="InterPro" id="IPR033479">
    <property type="entry name" value="dCache_1"/>
</dbReference>
<evidence type="ECO:0000256" key="6">
    <source>
        <dbReference type="ARBA" id="ARBA00023136"/>
    </source>
</evidence>
<dbReference type="Pfam" id="PF02743">
    <property type="entry name" value="dCache_1"/>
    <property type="match status" value="1"/>
</dbReference>
<dbReference type="SUPFAM" id="SSF103190">
    <property type="entry name" value="Sensory domain-like"/>
    <property type="match status" value="1"/>
</dbReference>
<dbReference type="OrthoDB" id="9760371at2"/>
<evidence type="ECO:0000313" key="13">
    <source>
        <dbReference type="EMBL" id="KXG75089.1"/>
    </source>
</evidence>
<dbReference type="GO" id="GO:0005886">
    <property type="term" value="C:plasma membrane"/>
    <property type="evidence" value="ECO:0007669"/>
    <property type="project" value="UniProtKB-SubCell"/>
</dbReference>
<dbReference type="Pfam" id="PF00672">
    <property type="entry name" value="HAMP"/>
    <property type="match status" value="1"/>
</dbReference>
<feature type="transmembrane region" description="Helical" evidence="10">
    <location>
        <begin position="7"/>
        <end position="30"/>
    </location>
</feature>
<evidence type="ECO:0000256" key="4">
    <source>
        <dbReference type="ARBA" id="ARBA00022692"/>
    </source>
</evidence>
<dbReference type="SMART" id="SM00283">
    <property type="entry name" value="MA"/>
    <property type="match status" value="1"/>
</dbReference>
<reference evidence="13 14" key="1">
    <citation type="submission" date="2015-12" db="EMBL/GenBank/DDBJ databases">
        <title>Draft genome sequence of the thermoanaerobe Thermotalea metallivorans, an isolate from the runoff channel of the Great Artesian Basin, Australia.</title>
        <authorList>
            <person name="Patel B.K."/>
        </authorList>
    </citation>
    <scope>NUCLEOTIDE SEQUENCE [LARGE SCALE GENOMIC DNA]</scope>
    <source>
        <strain evidence="13 14">B2-1</strain>
    </source>
</reference>
<dbReference type="GO" id="GO:0006935">
    <property type="term" value="P:chemotaxis"/>
    <property type="evidence" value="ECO:0007669"/>
    <property type="project" value="UniProtKB-KW"/>
</dbReference>
<evidence type="ECO:0000256" key="7">
    <source>
        <dbReference type="ARBA" id="ARBA00023224"/>
    </source>
</evidence>
<evidence type="ECO:0000256" key="9">
    <source>
        <dbReference type="PROSITE-ProRule" id="PRU00284"/>
    </source>
</evidence>